<keyword evidence="2" id="KW-0732">Signal</keyword>
<accession>A0A4R5U0X6</accession>
<comment type="caution">
    <text evidence="5">The sequence shown here is derived from an EMBL/GenBank/DDBJ whole genome shotgun (WGS) entry which is preliminary data.</text>
</comment>
<dbReference type="OrthoDB" id="5720638at2"/>
<dbReference type="InterPro" id="IPR003961">
    <property type="entry name" value="FN3_dom"/>
</dbReference>
<proteinExistence type="predicted"/>
<reference evidence="5 6" key="1">
    <citation type="submission" date="2019-03" db="EMBL/GenBank/DDBJ databases">
        <title>Luteimonas zhaokaii sp.nov., isolated from the rectal contents of Plateau pika in Yushu, Qinghai Province, China.</title>
        <authorList>
            <person name="Zhang G."/>
        </authorList>
    </citation>
    <scope>NUCLEOTIDE SEQUENCE [LARGE SCALE GENOMIC DNA]</scope>
    <source>
        <strain evidence="5 6">B9</strain>
    </source>
</reference>
<feature type="signal peptide" evidence="2">
    <location>
        <begin position="1"/>
        <end position="29"/>
    </location>
</feature>
<dbReference type="Proteomes" id="UP000294796">
    <property type="component" value="Unassembled WGS sequence"/>
</dbReference>
<feature type="domain" description="Autotransporter" evidence="4">
    <location>
        <begin position="1347"/>
        <end position="1626"/>
    </location>
</feature>
<evidence type="ECO:0000313" key="6">
    <source>
        <dbReference type="Proteomes" id="UP000294796"/>
    </source>
</evidence>
<dbReference type="Pfam" id="PF00041">
    <property type="entry name" value="fn3"/>
    <property type="match status" value="1"/>
</dbReference>
<evidence type="ECO:0000259" key="4">
    <source>
        <dbReference type="PROSITE" id="PS51208"/>
    </source>
</evidence>
<name>A0A4R5U0X6_9GAMM</name>
<dbReference type="PROSITE" id="PS50853">
    <property type="entry name" value="FN3"/>
    <property type="match status" value="1"/>
</dbReference>
<sequence length="1658" mass="166088">MKGLHLRALGARIVMVVLLCLGAPAAAWATTFTDTITASQTFNVASSPLGGIAGCNLIVGTHVYGSRVITVSTSRTYTMRVTASTGLGNDPFLAVYEGSFNPASPTTNLRACNDDANGTLLPELQVNLVAGRTYVIMTTTYGAGSLPGTATYQITPDIDIVPPAVLSGVGISGVDATNAILAGTSNVAATGYWVVQPQGQAAPDAGRVRAGQNSSGAAALRSGNGPMTAGNAASFPIAGLVANTGYTAYLIAERAPTLWSTVAAVNFTTASTVPAAPVISSVTAGNGEATIHFTPPANGGSAITGYTVTASPGGAILTGTGSPIVMTGLSNGVAYTFTVYATNANGNGAVSAPSAPVTPLGPPTLSAFGDLTRTYGDAAFALTPPTSDSAGAFTYTSSDPAVATISGDVVTLVGVGTSVITANQAADGGFTAGSITASLTVSTATPVLSGFPDLSRTFGDAAFTLVQPTSNSAGAFAYSSSDPSVATVSGDSVTIVGAGNATITATQAADGNYSSAQIVANLSVAAAAPTLSAFPDLSRTFGDAAFTLSTPTSNSAGTFTYTSSNAAVATISGDVVTITGAGIAIITATQAAHGNYAAAQISAQLTVDVATPVLSGFADLSRTFGDADFALTPPTSDSTGAFTYISSNPSVATVSGDVVTIVGAGTATITATQAADGNYASAQTTAQLVVDTAVPTISGFPNLSRTYGDAAFTLTAPTSDSTGAFTYASSNPAVATIAGDVVTITGAGTATITATQAASGNYATAQVTAQLAVDTAVPTLSGFPNLTRTFGDADFILVAPTSDSAGAFTYTSSDPSVATVSGNVVTITGAGNATITATQAADGSYASTQITAILSVETAVPALSGFANLTRTYGDVAFALTAPTSNSAGAFTYTSSDPSVATISGDVVTITGAGTTTITAIQAADGNYASAQTTAQLAVGVATPTLSGFANLTRTYGDAAFALTPPMSESAGAFTYTSSDPAVATISGDVVTITGAGTTTITATQAADGNYASAQATAQLAVGVAAPTLSGFANLTRTYGDAAFALTPPTSDSAGAFTYSSSDPSVATIIGDVVTIVGAGTTTITATQAADGNYASAQATAQLAVDTAVPTLSGFADLTRTYGDAAFALTPPTSNSAGAFTYTSSDPSVATISGDVVTIVGAGTTTITATQAADGSFATAQIAAQLTVDVAVPLLSGFEDIVKTMGEPAFELPLPASASNGAFSFTIDEASVATVDGRIVTLVGAGVATITVTQAASGNYAEASATATLTVSDRPDPTKDASVVAGLQAQVDATVRFALAQQANIHNRLRQRRSGGDSANGLSVSMANSGGGLSWSPTLVGESQVARRQSPWSLWTGGTISSGSRDPRNGGEGFDFQSDGLSFGVDRWLGERSLLGVATGFGWSDLDLDSSGSRVKGNYQSIALYGLWKAGEHLFVDGQLGYGDIGFRVDRWSDVAGGIAHGRRDGTQVSGAVTFGYEQAMEQMRLATYGRLSAGRATLDEYREHGIGIYDLRYAEQDVEHSMAALGVEGSHDLAVGSASLRPYWTLEYWNNIGRNSDALINYVNAPVANDYRLGLTTFSTANWHVGLGADLRLRNGVTVSGLVRHEAGGSIGGVTTFGLQFSLNWDASPRMAMPLSLDAGDLPPQGQSRHSAKAGQE</sequence>
<dbReference type="Pfam" id="PF02368">
    <property type="entry name" value="Big_2"/>
    <property type="match status" value="2"/>
</dbReference>
<dbReference type="PROSITE" id="PS51208">
    <property type="entry name" value="AUTOTRANSPORTER"/>
    <property type="match status" value="1"/>
</dbReference>
<keyword evidence="6" id="KW-1185">Reference proteome</keyword>
<dbReference type="RefSeq" id="WP_133320662.1">
    <property type="nucleotide sequence ID" value="NZ_SMTF01000002.1"/>
</dbReference>
<dbReference type="InterPro" id="IPR003343">
    <property type="entry name" value="Big_2"/>
</dbReference>
<protein>
    <submittedName>
        <fullName evidence="5">Autotransporter domain-containing protein</fullName>
    </submittedName>
</protein>
<organism evidence="5 6">
    <name type="scientific">Luteimonas aestuarii</name>
    <dbReference type="NCBI Taxonomy" id="453837"/>
    <lineage>
        <taxon>Bacteria</taxon>
        <taxon>Pseudomonadati</taxon>
        <taxon>Pseudomonadota</taxon>
        <taxon>Gammaproteobacteria</taxon>
        <taxon>Lysobacterales</taxon>
        <taxon>Lysobacteraceae</taxon>
        <taxon>Luteimonas</taxon>
    </lineage>
</organism>
<dbReference type="SUPFAM" id="SSF49265">
    <property type="entry name" value="Fibronectin type III"/>
    <property type="match status" value="1"/>
</dbReference>
<evidence type="ECO:0000259" key="3">
    <source>
        <dbReference type="PROSITE" id="PS50853"/>
    </source>
</evidence>
<feature type="domain" description="Fibronectin type-III" evidence="3">
    <location>
        <begin position="273"/>
        <end position="363"/>
    </location>
</feature>
<dbReference type="Gene3D" id="2.60.40.1080">
    <property type="match status" value="11"/>
</dbReference>
<evidence type="ECO:0000256" key="2">
    <source>
        <dbReference type="SAM" id="SignalP"/>
    </source>
</evidence>
<dbReference type="EMBL" id="SMTF01000002">
    <property type="protein sequence ID" value="TDK27162.1"/>
    <property type="molecule type" value="Genomic_DNA"/>
</dbReference>
<dbReference type="Gene3D" id="2.60.40.10">
    <property type="entry name" value="Immunoglobulins"/>
    <property type="match status" value="1"/>
</dbReference>
<dbReference type="Gene3D" id="2.40.128.130">
    <property type="entry name" value="Autotransporter beta-domain"/>
    <property type="match status" value="1"/>
</dbReference>
<dbReference type="SUPFAM" id="SSF103515">
    <property type="entry name" value="Autotransporter"/>
    <property type="match status" value="1"/>
</dbReference>
<dbReference type="InterPro" id="IPR036709">
    <property type="entry name" value="Autotransporte_beta_dom_sf"/>
</dbReference>
<dbReference type="SMART" id="SM00635">
    <property type="entry name" value="BID_2"/>
    <property type="match status" value="7"/>
</dbReference>
<gene>
    <name evidence="5" type="ORF">E2F46_02810</name>
</gene>
<feature type="region of interest" description="Disordered" evidence="1">
    <location>
        <begin position="1637"/>
        <end position="1658"/>
    </location>
</feature>
<dbReference type="InterPro" id="IPR005546">
    <property type="entry name" value="Autotransporte_beta"/>
</dbReference>
<feature type="chain" id="PRO_5020645248" evidence="2">
    <location>
        <begin position="30"/>
        <end position="1658"/>
    </location>
</feature>
<dbReference type="InterPro" id="IPR013783">
    <property type="entry name" value="Ig-like_fold"/>
</dbReference>
<dbReference type="SUPFAM" id="SSF49373">
    <property type="entry name" value="Invasin/intimin cell-adhesion fragments"/>
    <property type="match status" value="11"/>
</dbReference>
<evidence type="ECO:0000313" key="5">
    <source>
        <dbReference type="EMBL" id="TDK27162.1"/>
    </source>
</evidence>
<dbReference type="Pfam" id="PF03797">
    <property type="entry name" value="Autotransporter"/>
    <property type="match status" value="1"/>
</dbReference>
<dbReference type="SMART" id="SM00869">
    <property type="entry name" value="Autotransporter"/>
    <property type="match status" value="1"/>
</dbReference>
<dbReference type="SMART" id="SM00060">
    <property type="entry name" value="FN3"/>
    <property type="match status" value="2"/>
</dbReference>
<dbReference type="InterPro" id="IPR036116">
    <property type="entry name" value="FN3_sf"/>
</dbReference>
<dbReference type="CDD" id="cd00063">
    <property type="entry name" value="FN3"/>
    <property type="match status" value="1"/>
</dbReference>
<evidence type="ECO:0000256" key="1">
    <source>
        <dbReference type="SAM" id="MobiDB-lite"/>
    </source>
</evidence>
<dbReference type="InterPro" id="IPR008964">
    <property type="entry name" value="Invasin/intimin_cell_adhesion"/>
</dbReference>